<dbReference type="InterPro" id="IPR013656">
    <property type="entry name" value="PAS_4"/>
</dbReference>
<dbReference type="Pfam" id="PF07228">
    <property type="entry name" value="SpoIIE"/>
    <property type="match status" value="1"/>
</dbReference>
<dbReference type="EMBL" id="CADCVJ010000029">
    <property type="protein sequence ID" value="CAA9463965.1"/>
    <property type="molecule type" value="Genomic_DNA"/>
</dbReference>
<dbReference type="Gene3D" id="3.30.450.20">
    <property type="entry name" value="PAS domain"/>
    <property type="match status" value="1"/>
</dbReference>
<dbReference type="InterPro" id="IPR000014">
    <property type="entry name" value="PAS"/>
</dbReference>
<protein>
    <submittedName>
        <fullName evidence="5">Serine phosphatase RsbU, regulator of sigma subunit</fullName>
    </submittedName>
</protein>
<dbReference type="SMART" id="SM00331">
    <property type="entry name" value="PP2C_SIG"/>
    <property type="match status" value="1"/>
</dbReference>
<dbReference type="InterPro" id="IPR003018">
    <property type="entry name" value="GAF"/>
</dbReference>
<dbReference type="InterPro" id="IPR036457">
    <property type="entry name" value="PPM-type-like_dom_sf"/>
</dbReference>
<evidence type="ECO:0000313" key="5">
    <source>
        <dbReference type="EMBL" id="CAA9463965.1"/>
    </source>
</evidence>
<dbReference type="Pfam" id="PF13185">
    <property type="entry name" value="GAF_2"/>
    <property type="match status" value="1"/>
</dbReference>
<dbReference type="InterPro" id="IPR035965">
    <property type="entry name" value="PAS-like_dom_sf"/>
</dbReference>
<evidence type="ECO:0000259" key="4">
    <source>
        <dbReference type="SMART" id="SM00331"/>
    </source>
</evidence>
<dbReference type="SUPFAM" id="SSF55781">
    <property type="entry name" value="GAF domain-like"/>
    <property type="match status" value="1"/>
</dbReference>
<dbReference type="Pfam" id="PF08448">
    <property type="entry name" value="PAS_4"/>
    <property type="match status" value="1"/>
</dbReference>
<dbReference type="PANTHER" id="PTHR43156">
    <property type="entry name" value="STAGE II SPORULATION PROTEIN E-RELATED"/>
    <property type="match status" value="1"/>
</dbReference>
<gene>
    <name evidence="5" type="ORF">AVDCRST_MAG38-501</name>
</gene>
<dbReference type="InterPro" id="IPR029016">
    <property type="entry name" value="GAF-like_dom_sf"/>
</dbReference>
<proteinExistence type="predicted"/>
<feature type="domain" description="PPM-type phosphatase" evidence="4">
    <location>
        <begin position="379"/>
        <end position="600"/>
    </location>
</feature>
<keyword evidence="1" id="KW-0378">Hydrolase</keyword>
<feature type="compositionally biased region" description="Basic and acidic residues" evidence="2">
    <location>
        <begin position="157"/>
        <end position="179"/>
    </location>
</feature>
<evidence type="ECO:0000256" key="1">
    <source>
        <dbReference type="ARBA" id="ARBA00022801"/>
    </source>
</evidence>
<dbReference type="Gene3D" id="3.30.450.40">
    <property type="match status" value="1"/>
</dbReference>
<dbReference type="SMART" id="SM00065">
    <property type="entry name" value="GAF"/>
    <property type="match status" value="1"/>
</dbReference>
<dbReference type="InterPro" id="IPR052016">
    <property type="entry name" value="Bact_Sigma-Reg"/>
</dbReference>
<evidence type="ECO:0000259" key="3">
    <source>
        <dbReference type="SMART" id="SM00065"/>
    </source>
</evidence>
<sequence>MARQARAAAQLDALVEASPVGIGFWGTDLRYQRVNAALAKINRHPIEEHTGRTPEDVMGEMGRRVMECLARARDSRRPVHDVALSGAITGGGVQHREGSWFPVFDADGEVIGVGGVVRDVTARHAAEVERTRLLEAALTARAHAEAAQLRSVTMQEEAERSRRNAEAARREAEDARRAAERSQARMQFLVDVSTRLAESMDLDDTLEQLARAAVPTLADFCTISTVAARGQIITTAVAHVDPVLADRAFEVHARYPSRLDSPYGVGRVVRTGERLVVSELTDEMLQQQAIDEQHLELLRALDVGSAMVLPLRAADVVVGALTLATGRQGRRFSDEDVTLAQALADQAALHLRNAQLYTERSHVARTLQASLLPQALPNVPGIEIAARYKPAGASNQVGGDFYDVFHAEDDAWIALLGDVAGKGAEAAAVTSLARHTLRTSAMHSGTPAENLATLNRALISEASTTRFCTVLYARVCPSERGVVLTFANGGHLAPRIVRCGRPVERLQVSGTLIGAIADAQFEEVDVRLASGDLVLMYTDGVTEVRGRGVAPEYGESELDATLERLAGASAEDVVQAVLERAIDLHDGEPRDDMALVAMRAA</sequence>
<accession>A0A6J4R4L4</accession>
<dbReference type="PANTHER" id="PTHR43156:SF2">
    <property type="entry name" value="STAGE II SPORULATION PROTEIN E"/>
    <property type="match status" value="1"/>
</dbReference>
<dbReference type="AlphaFoldDB" id="A0A6J4R4L4"/>
<dbReference type="InterPro" id="IPR001932">
    <property type="entry name" value="PPM-type_phosphatase-like_dom"/>
</dbReference>
<dbReference type="SUPFAM" id="SSF81606">
    <property type="entry name" value="PP2C-like"/>
    <property type="match status" value="1"/>
</dbReference>
<dbReference type="SUPFAM" id="SSF55785">
    <property type="entry name" value="PYP-like sensor domain (PAS domain)"/>
    <property type="match status" value="1"/>
</dbReference>
<name>A0A6J4R4L4_9ACTN</name>
<dbReference type="GO" id="GO:0016791">
    <property type="term" value="F:phosphatase activity"/>
    <property type="evidence" value="ECO:0007669"/>
    <property type="project" value="TreeGrafter"/>
</dbReference>
<feature type="domain" description="GAF" evidence="3">
    <location>
        <begin position="201"/>
        <end position="361"/>
    </location>
</feature>
<dbReference type="Gene3D" id="3.60.40.10">
    <property type="entry name" value="PPM-type phosphatase domain"/>
    <property type="match status" value="1"/>
</dbReference>
<feature type="region of interest" description="Disordered" evidence="2">
    <location>
        <begin position="150"/>
        <end position="179"/>
    </location>
</feature>
<dbReference type="NCBIfam" id="TIGR00229">
    <property type="entry name" value="sensory_box"/>
    <property type="match status" value="1"/>
</dbReference>
<organism evidence="5">
    <name type="scientific">uncultured Solirubrobacteraceae bacterium</name>
    <dbReference type="NCBI Taxonomy" id="1162706"/>
    <lineage>
        <taxon>Bacteria</taxon>
        <taxon>Bacillati</taxon>
        <taxon>Actinomycetota</taxon>
        <taxon>Thermoleophilia</taxon>
        <taxon>Solirubrobacterales</taxon>
        <taxon>Solirubrobacteraceae</taxon>
        <taxon>environmental samples</taxon>
    </lineage>
</organism>
<evidence type="ECO:0000256" key="2">
    <source>
        <dbReference type="SAM" id="MobiDB-lite"/>
    </source>
</evidence>
<reference evidence="5" key="1">
    <citation type="submission" date="2020-02" db="EMBL/GenBank/DDBJ databases">
        <authorList>
            <person name="Meier V. D."/>
        </authorList>
    </citation>
    <scope>NUCLEOTIDE SEQUENCE</scope>
    <source>
        <strain evidence="5">AVDCRST_MAG38</strain>
    </source>
</reference>